<dbReference type="PROSITE" id="PS50181">
    <property type="entry name" value="FBOX"/>
    <property type="match status" value="1"/>
</dbReference>
<dbReference type="RefSeq" id="XP_010495148.1">
    <property type="nucleotide sequence ID" value="XM_010496846.1"/>
</dbReference>
<proteinExistence type="predicted"/>
<dbReference type="GeneID" id="104772208"/>
<evidence type="ECO:0000259" key="1">
    <source>
        <dbReference type="PROSITE" id="PS50181"/>
    </source>
</evidence>
<dbReference type="SUPFAM" id="SSF81383">
    <property type="entry name" value="F-box domain"/>
    <property type="match status" value="1"/>
</dbReference>
<accession>A0ABM0Y442</accession>
<dbReference type="PANTHER" id="PTHR31111">
    <property type="entry name" value="BNAA05G37150D PROTEIN-RELATED"/>
    <property type="match status" value="1"/>
</dbReference>
<dbReference type="Pfam" id="PF00646">
    <property type="entry name" value="F-box"/>
    <property type="match status" value="1"/>
</dbReference>
<gene>
    <name evidence="3" type="primary">LOC104772208</name>
</gene>
<reference evidence="3" key="2">
    <citation type="submission" date="2025-08" db="UniProtKB">
        <authorList>
            <consortium name="RefSeq"/>
        </authorList>
    </citation>
    <scope>IDENTIFICATION</scope>
    <source>
        <tissue evidence="3">Leaf</tissue>
    </source>
</reference>
<dbReference type="InterPro" id="IPR036047">
    <property type="entry name" value="F-box-like_dom_sf"/>
</dbReference>
<dbReference type="InterPro" id="IPR001810">
    <property type="entry name" value="F-box_dom"/>
</dbReference>
<dbReference type="Pfam" id="PF08268">
    <property type="entry name" value="FBA_3"/>
    <property type="match status" value="1"/>
</dbReference>
<dbReference type="Proteomes" id="UP000694864">
    <property type="component" value="Chromosome 20"/>
</dbReference>
<organism evidence="2 3">
    <name type="scientific">Camelina sativa</name>
    <name type="common">False flax</name>
    <name type="synonym">Myagrum sativum</name>
    <dbReference type="NCBI Taxonomy" id="90675"/>
    <lineage>
        <taxon>Eukaryota</taxon>
        <taxon>Viridiplantae</taxon>
        <taxon>Streptophyta</taxon>
        <taxon>Embryophyta</taxon>
        <taxon>Tracheophyta</taxon>
        <taxon>Spermatophyta</taxon>
        <taxon>Magnoliopsida</taxon>
        <taxon>eudicotyledons</taxon>
        <taxon>Gunneridae</taxon>
        <taxon>Pentapetalae</taxon>
        <taxon>rosids</taxon>
        <taxon>malvids</taxon>
        <taxon>Brassicales</taxon>
        <taxon>Brassicaceae</taxon>
        <taxon>Camelineae</taxon>
        <taxon>Camelina</taxon>
    </lineage>
</organism>
<name>A0ABM0Y442_CAMSA</name>
<protein>
    <submittedName>
        <fullName evidence="3">F-box/kelch-repeat protein At3g04660-like</fullName>
    </submittedName>
</protein>
<dbReference type="NCBIfam" id="TIGR01640">
    <property type="entry name" value="F_box_assoc_1"/>
    <property type="match status" value="1"/>
</dbReference>
<reference evidence="2" key="1">
    <citation type="journal article" date="2014" name="Nat. Commun.">
        <title>The emerging biofuel crop Camelina sativa retains a highly undifferentiated hexaploid genome structure.</title>
        <authorList>
            <person name="Kagale S."/>
            <person name="Koh C."/>
            <person name="Nixon J."/>
            <person name="Bollina V."/>
            <person name="Clarke W.E."/>
            <person name="Tuteja R."/>
            <person name="Spillane C."/>
            <person name="Robinson S.J."/>
            <person name="Links M.G."/>
            <person name="Clarke C."/>
            <person name="Higgins E.E."/>
            <person name="Huebert T."/>
            <person name="Sharpe A.G."/>
            <person name="Parkin I.A."/>
        </authorList>
    </citation>
    <scope>NUCLEOTIDE SEQUENCE [LARGE SCALE GENOMIC DNA]</scope>
    <source>
        <strain evidence="2">cv. DH55</strain>
    </source>
</reference>
<dbReference type="PANTHER" id="PTHR31111:SF78">
    <property type="entry name" value="F-BOX ASSOCIATED UBIQUITINATION EFFECTOR FAMILY PROTEIN"/>
    <property type="match status" value="1"/>
</dbReference>
<evidence type="ECO:0000313" key="3">
    <source>
        <dbReference type="RefSeq" id="XP_010495148.1"/>
    </source>
</evidence>
<sequence length="314" mass="35651">MKRVKKENDPQIRDDNTSMVDLPRDLIEKILLNLPAKSIPKLIVVSKLWSSIIRSKHFIDLYLKQSLTRPRFLLSFHRDSIRFFNSVSPSSSSYTCTTSSFLDYKRLCSQGYNVSPPVRGLICCQDLDKMVVLNPSTGQLLVLPKLNTRRKLGISSFLGYDPVEDEYKVLCMTTVLKLSGPVVGEEHQVFTLRGGAEKKEKEEATWRMIKCKVPHCPATKGICMTTTTNGVIYYGALSNSVRDKHESLIVCFDVKLEEFSLVKLPDGVEIESHDQSDLVNYQGKIALLSNSWFWKMSSNQNGQRSLSWFLLGMI</sequence>
<feature type="domain" description="F-box" evidence="1">
    <location>
        <begin position="16"/>
        <end position="61"/>
    </location>
</feature>
<dbReference type="SMART" id="SM00256">
    <property type="entry name" value="FBOX"/>
    <property type="match status" value="1"/>
</dbReference>
<dbReference type="InterPro" id="IPR017451">
    <property type="entry name" value="F-box-assoc_interact_dom"/>
</dbReference>
<dbReference type="InterPro" id="IPR013187">
    <property type="entry name" value="F-box-assoc_dom_typ3"/>
</dbReference>
<keyword evidence="2" id="KW-1185">Reference proteome</keyword>
<evidence type="ECO:0000313" key="2">
    <source>
        <dbReference type="Proteomes" id="UP000694864"/>
    </source>
</evidence>